<dbReference type="Proteomes" id="UP000217473">
    <property type="component" value="Unassembled WGS sequence"/>
</dbReference>
<dbReference type="RefSeq" id="WP_096597356.1">
    <property type="nucleotide sequence ID" value="NZ_LR134263.1"/>
</dbReference>
<comment type="caution">
    <text evidence="1">The sequence shown here is derived from an EMBL/GenBank/DDBJ whole genome shotgun (WGS) entry which is preliminary data.</text>
</comment>
<proteinExistence type="predicted"/>
<evidence type="ECO:0000313" key="2">
    <source>
        <dbReference type="EMBL" id="RIZ56289.1"/>
    </source>
</evidence>
<evidence type="ECO:0000313" key="3">
    <source>
        <dbReference type="Proteomes" id="UP000217473"/>
    </source>
</evidence>
<reference evidence="1 3" key="1">
    <citation type="journal article" date="2017" name="PLoS ONE">
        <title>Development of a real-time PCR for detection of Staphylococcus pseudintermedius using a novel automated comparison of whole-genome sequences.</title>
        <authorList>
            <person name="Verstappen K.M."/>
            <person name="Huijbregts L."/>
            <person name="Spaninks M."/>
            <person name="Wagenaar J.A."/>
            <person name="Fluit A.C."/>
            <person name="Duim B."/>
        </authorList>
    </citation>
    <scope>NUCLEOTIDE SEQUENCE [LARGE SCALE GENOMIC DNA]</scope>
    <source>
        <strain evidence="1 3">15S02591-1</strain>
    </source>
</reference>
<dbReference type="EMBL" id="MWUR01000010">
    <property type="protein sequence ID" value="PCF50079.1"/>
    <property type="molecule type" value="Genomic_DNA"/>
</dbReference>
<gene>
    <name evidence="1" type="ORF">B5C07_07680</name>
    <name evidence="2" type="ORF">CDL68_01745</name>
</gene>
<organism evidence="1 3">
    <name type="scientific">Staphylococcus delphini</name>
    <dbReference type="NCBI Taxonomy" id="53344"/>
    <lineage>
        <taxon>Bacteria</taxon>
        <taxon>Bacillati</taxon>
        <taxon>Bacillota</taxon>
        <taxon>Bacilli</taxon>
        <taxon>Bacillales</taxon>
        <taxon>Staphylococcaceae</taxon>
        <taxon>Staphylococcus</taxon>
        <taxon>Staphylococcus intermedius group</taxon>
    </lineage>
</organism>
<dbReference type="Proteomes" id="UP000266198">
    <property type="component" value="Unassembled WGS sequence"/>
</dbReference>
<sequence>MSSRVIPFHEYLDIKEFIIELNNTKKLFARLPEDKWKLPENELKGLMAKLEVIKLRDIKIEKMYYSEKNDATIFEVCIHDFLRYGFIKFKNGDISYEQLNWKGY</sequence>
<evidence type="ECO:0000313" key="4">
    <source>
        <dbReference type="Proteomes" id="UP000266198"/>
    </source>
</evidence>
<evidence type="ECO:0000313" key="1">
    <source>
        <dbReference type="EMBL" id="PCF50079.1"/>
    </source>
</evidence>
<accession>A0AAX0QUT5</accession>
<reference evidence="2 4" key="2">
    <citation type="submission" date="2017-06" db="EMBL/GenBank/DDBJ databases">
        <title>Identification of a new gene, sdsY, involved in staphylococcal internalization in non-professional phagocytic cells (NPPCs).</title>
        <authorList>
            <person name="Maali Y."/>
            <person name="Martins-Simoes P."/>
            <person name="Trouillet-Assant S."/>
            <person name="Laurent F."/>
            <person name="Diot A."/>
            <person name="Verhoeven P."/>
            <person name="Bouvard D."/>
            <person name="Vandenesch F."/>
            <person name="Bes M."/>
        </authorList>
    </citation>
    <scope>NUCLEOTIDE SEQUENCE [LARGE SCALE GENOMIC DNA]</scope>
    <source>
        <strain evidence="2 4">Heidy</strain>
    </source>
</reference>
<evidence type="ECO:0008006" key="5">
    <source>
        <dbReference type="Google" id="ProtNLM"/>
    </source>
</evidence>
<protein>
    <recommendedName>
        <fullName evidence="5">Phage protein</fullName>
    </recommendedName>
</protein>
<keyword evidence="4" id="KW-1185">Reference proteome</keyword>
<name>A0AAX0QUT5_9STAP</name>
<dbReference type="AlphaFoldDB" id="A0AAX0QUT5"/>
<dbReference type="EMBL" id="NIPK01000002">
    <property type="protein sequence ID" value="RIZ56289.1"/>
    <property type="molecule type" value="Genomic_DNA"/>
</dbReference>